<feature type="chain" id="PRO_5044250810" description="Lipoprotein" evidence="1">
    <location>
        <begin position="27"/>
        <end position="195"/>
    </location>
</feature>
<dbReference type="PROSITE" id="PS51257">
    <property type="entry name" value="PROKAR_LIPOPROTEIN"/>
    <property type="match status" value="1"/>
</dbReference>
<sequence length="195" mass="21073">MLDSHKLFAIGLIGLLAGCSSMPAEMALNSPVYNAQNAGLVVGTLLEGGPYGTYLEFRDIKSDKTYGWGPKDDYSAWLPAGDYEVSRLGHRRGVMGAYSKPLRFTVIQGQLNYLGEMVYGCSAVAQPVAVYGVLNCGFLALGECTVPRPSVNVCVVDRQHQAIRHFLQQHPEQAPLPVHNAIMSAAASELNVHIP</sequence>
<comment type="caution">
    <text evidence="2">The sequence shown here is derived from an EMBL/GenBank/DDBJ whole genome shotgun (WGS) entry which is preliminary data.</text>
</comment>
<keyword evidence="1" id="KW-0732">Signal</keyword>
<evidence type="ECO:0008006" key="4">
    <source>
        <dbReference type="Google" id="ProtNLM"/>
    </source>
</evidence>
<dbReference type="Proteomes" id="UP000323924">
    <property type="component" value="Unassembled WGS sequence"/>
</dbReference>
<reference evidence="2 3" key="1">
    <citation type="submission" date="2019-09" db="EMBL/GenBank/DDBJ databases">
        <authorList>
            <person name="Vacheron J."/>
            <person name="Dubost A."/>
            <person name="Prigent-Combaret C."/>
            <person name="Muller D."/>
        </authorList>
    </citation>
    <scope>NUCLEOTIDE SEQUENCE [LARGE SCALE GENOMIC DNA]</scope>
    <source>
        <strain evidence="2 3">JV497</strain>
    </source>
</reference>
<name>A0AB34C933_9PSED</name>
<accession>A0AB34C933</accession>
<gene>
    <name evidence="2" type="ORF">F2A38_09900</name>
</gene>
<evidence type="ECO:0000313" key="2">
    <source>
        <dbReference type="EMBL" id="KAA5843575.1"/>
    </source>
</evidence>
<protein>
    <recommendedName>
        <fullName evidence="4">Lipoprotein</fullName>
    </recommendedName>
</protein>
<dbReference type="AlphaFoldDB" id="A0AB34C933"/>
<feature type="signal peptide" evidence="1">
    <location>
        <begin position="1"/>
        <end position="26"/>
    </location>
</feature>
<dbReference type="EMBL" id="VWPC01000007">
    <property type="protein sequence ID" value="KAA5843575.1"/>
    <property type="molecule type" value="Genomic_DNA"/>
</dbReference>
<evidence type="ECO:0000313" key="3">
    <source>
        <dbReference type="Proteomes" id="UP000323924"/>
    </source>
</evidence>
<proteinExistence type="predicted"/>
<dbReference type="RefSeq" id="WP_150050013.1">
    <property type="nucleotide sequence ID" value="NZ_VWPC01000007.1"/>
</dbReference>
<organism evidence="2 3">
    <name type="scientific">Pseudomonas chlororaphis</name>
    <dbReference type="NCBI Taxonomy" id="587753"/>
    <lineage>
        <taxon>Bacteria</taxon>
        <taxon>Pseudomonadati</taxon>
        <taxon>Pseudomonadota</taxon>
        <taxon>Gammaproteobacteria</taxon>
        <taxon>Pseudomonadales</taxon>
        <taxon>Pseudomonadaceae</taxon>
        <taxon>Pseudomonas</taxon>
    </lineage>
</organism>
<evidence type="ECO:0000256" key="1">
    <source>
        <dbReference type="SAM" id="SignalP"/>
    </source>
</evidence>